<evidence type="ECO:0000259" key="2">
    <source>
        <dbReference type="PROSITE" id="PS50110"/>
    </source>
</evidence>
<dbReference type="SMART" id="SM00448">
    <property type="entry name" value="REC"/>
    <property type="match status" value="1"/>
</dbReference>
<dbReference type="SUPFAM" id="SSF52172">
    <property type="entry name" value="CheY-like"/>
    <property type="match status" value="1"/>
</dbReference>
<proteinExistence type="predicted"/>
<dbReference type="InterPro" id="IPR011006">
    <property type="entry name" value="CheY-like_superfamily"/>
</dbReference>
<keyword evidence="4" id="KW-0238">DNA-binding</keyword>
<dbReference type="Pfam" id="PF04397">
    <property type="entry name" value="LytTR"/>
    <property type="match status" value="1"/>
</dbReference>
<feature type="domain" description="HTH LytTR-type" evidence="3">
    <location>
        <begin position="139"/>
        <end position="210"/>
    </location>
</feature>
<dbReference type="EMBL" id="JBDJNQ010000001">
    <property type="protein sequence ID" value="MEN5375970.1"/>
    <property type="molecule type" value="Genomic_DNA"/>
</dbReference>
<feature type="modified residue" description="4-aspartylphosphate" evidence="1">
    <location>
        <position position="60"/>
    </location>
</feature>
<sequence length="242" mass="28163">MNIEQLSIKYIVIEDEPFARRGLVQLLKNYNFLDCMGMYSNTDDARMIMETQDLDLIFLDIHLAEESGLEFAKQIPPSIQVIFTTAYPNYALESYDLNALDYLLKPIAEDRLKKALDKAISYFQNKAYDKQALQPTDHIFVKSDRKLFRLALDEIQYIEAMKDYVMIHSKDKKLMVAMNIKTILNKLPSMDFVRVNKSFVVNLKKIESVDNHWVTVAGFEMPLGASFKENLLMRIDKQTINR</sequence>
<dbReference type="SMART" id="SM00850">
    <property type="entry name" value="LytTR"/>
    <property type="match status" value="1"/>
</dbReference>
<dbReference type="Gene3D" id="3.40.50.2300">
    <property type="match status" value="1"/>
</dbReference>
<protein>
    <submittedName>
        <fullName evidence="4">LytTR family DNA-binding domain-containing protein</fullName>
    </submittedName>
</protein>
<reference evidence="4 5" key="1">
    <citation type="submission" date="2024-04" db="EMBL/GenBank/DDBJ databases">
        <title>WGS of bacteria from Torrens River.</title>
        <authorList>
            <person name="Wyrsch E.R."/>
            <person name="Drigo B."/>
        </authorList>
    </citation>
    <scope>NUCLEOTIDE SEQUENCE [LARGE SCALE GENOMIC DNA]</scope>
    <source>
        <strain evidence="4 5">TWI391</strain>
    </source>
</reference>
<dbReference type="InterPro" id="IPR046947">
    <property type="entry name" value="LytR-like"/>
</dbReference>
<organism evidence="4 5">
    <name type="scientific">Sphingobacterium kitahiroshimense</name>
    <dbReference type="NCBI Taxonomy" id="470446"/>
    <lineage>
        <taxon>Bacteria</taxon>
        <taxon>Pseudomonadati</taxon>
        <taxon>Bacteroidota</taxon>
        <taxon>Sphingobacteriia</taxon>
        <taxon>Sphingobacteriales</taxon>
        <taxon>Sphingobacteriaceae</taxon>
        <taxon>Sphingobacterium</taxon>
    </lineage>
</organism>
<evidence type="ECO:0000259" key="3">
    <source>
        <dbReference type="PROSITE" id="PS50930"/>
    </source>
</evidence>
<dbReference type="PROSITE" id="PS50930">
    <property type="entry name" value="HTH_LYTTR"/>
    <property type="match status" value="1"/>
</dbReference>
<comment type="caution">
    <text evidence="4">The sequence shown here is derived from an EMBL/GenBank/DDBJ whole genome shotgun (WGS) entry which is preliminary data.</text>
</comment>
<dbReference type="InterPro" id="IPR001789">
    <property type="entry name" value="Sig_transdc_resp-reg_receiver"/>
</dbReference>
<dbReference type="InterPro" id="IPR007492">
    <property type="entry name" value="LytTR_DNA-bd_dom"/>
</dbReference>
<evidence type="ECO:0000313" key="4">
    <source>
        <dbReference type="EMBL" id="MEN5375970.1"/>
    </source>
</evidence>
<dbReference type="PANTHER" id="PTHR37299">
    <property type="entry name" value="TRANSCRIPTIONAL REGULATOR-RELATED"/>
    <property type="match status" value="1"/>
</dbReference>
<keyword evidence="5" id="KW-1185">Reference proteome</keyword>
<dbReference type="PROSITE" id="PS50110">
    <property type="entry name" value="RESPONSE_REGULATORY"/>
    <property type="match status" value="1"/>
</dbReference>
<dbReference type="Proteomes" id="UP001409291">
    <property type="component" value="Unassembled WGS sequence"/>
</dbReference>
<name>A0ABV0BNI0_9SPHI</name>
<dbReference type="GO" id="GO:0003677">
    <property type="term" value="F:DNA binding"/>
    <property type="evidence" value="ECO:0007669"/>
    <property type="project" value="UniProtKB-KW"/>
</dbReference>
<evidence type="ECO:0000313" key="5">
    <source>
        <dbReference type="Proteomes" id="UP001409291"/>
    </source>
</evidence>
<evidence type="ECO:0000256" key="1">
    <source>
        <dbReference type="PROSITE-ProRule" id="PRU00169"/>
    </source>
</evidence>
<dbReference type="PANTHER" id="PTHR37299:SF1">
    <property type="entry name" value="STAGE 0 SPORULATION PROTEIN A HOMOLOG"/>
    <property type="match status" value="1"/>
</dbReference>
<feature type="domain" description="Response regulatory" evidence="2">
    <location>
        <begin position="9"/>
        <end position="120"/>
    </location>
</feature>
<dbReference type="Pfam" id="PF00072">
    <property type="entry name" value="Response_reg"/>
    <property type="match status" value="1"/>
</dbReference>
<accession>A0ABV0BNI0</accession>
<keyword evidence="1" id="KW-0597">Phosphoprotein</keyword>
<dbReference type="Gene3D" id="2.40.50.1020">
    <property type="entry name" value="LytTr DNA-binding domain"/>
    <property type="match status" value="1"/>
</dbReference>
<dbReference type="RefSeq" id="WP_165902442.1">
    <property type="nucleotide sequence ID" value="NZ_JBDJLH010000005.1"/>
</dbReference>
<gene>
    <name evidence="4" type="ORF">ABE541_01725</name>
</gene>